<reference evidence="14" key="1">
    <citation type="submission" date="2017-11" db="EMBL/GenBank/DDBJ databases">
        <title>The sensing device of the deep-sea amphipod.</title>
        <authorList>
            <person name="Kobayashi H."/>
            <person name="Nagahama T."/>
            <person name="Arai W."/>
            <person name="Sasagawa Y."/>
            <person name="Umeda M."/>
            <person name="Hayashi T."/>
            <person name="Nikaido I."/>
            <person name="Watanabe H."/>
            <person name="Oguri K."/>
            <person name="Kitazato H."/>
            <person name="Fujioka K."/>
            <person name="Kido Y."/>
            <person name="Takami H."/>
        </authorList>
    </citation>
    <scope>NUCLEOTIDE SEQUENCE</scope>
    <source>
        <tissue evidence="14">Whole body</tissue>
    </source>
</reference>
<dbReference type="SUPFAM" id="SSF53474">
    <property type="entry name" value="alpha/beta-Hydrolases"/>
    <property type="match status" value="1"/>
</dbReference>
<dbReference type="AlphaFoldDB" id="A0A2P2IAU0"/>
<comment type="catalytic activity">
    <reaction evidence="5">
        <text>a 1,2-diacyl-sn-glycerol + H2O = a 2-acylglycerol + a fatty acid + H(+)</text>
        <dbReference type="Rhea" id="RHEA:33275"/>
        <dbReference type="ChEBI" id="CHEBI:15377"/>
        <dbReference type="ChEBI" id="CHEBI:15378"/>
        <dbReference type="ChEBI" id="CHEBI:17389"/>
        <dbReference type="ChEBI" id="CHEBI:17815"/>
        <dbReference type="ChEBI" id="CHEBI:28868"/>
        <dbReference type="EC" id="3.1.1.116"/>
    </reaction>
</comment>
<dbReference type="InterPro" id="IPR029058">
    <property type="entry name" value="AB_hydrolase_fold"/>
</dbReference>
<dbReference type="EMBL" id="IACF01005545">
    <property type="protein sequence ID" value="LAB71129.1"/>
    <property type="molecule type" value="mRNA"/>
</dbReference>
<comment type="catalytic activity">
    <reaction evidence="8">
        <text>1-octadecanoyl-2-(4Z,7Z,10Z,13Z,16Z,19Z-docosahexaenoyl)-sn-glycerol + H2O = 2-(4Z,7Z,10Z,13Z,16Z,19Z-docosahexaenoyl)-glycerol + octadecanoate + H(+)</text>
        <dbReference type="Rhea" id="RHEA:77107"/>
        <dbReference type="ChEBI" id="CHEBI:15377"/>
        <dbReference type="ChEBI" id="CHEBI:15378"/>
        <dbReference type="ChEBI" id="CHEBI:25629"/>
        <dbReference type="ChEBI" id="CHEBI:77129"/>
        <dbReference type="ChEBI" id="CHEBI:186738"/>
    </reaction>
</comment>
<dbReference type="GO" id="GO:0005739">
    <property type="term" value="C:mitochondrion"/>
    <property type="evidence" value="ECO:0007669"/>
    <property type="project" value="TreeGrafter"/>
</dbReference>
<evidence type="ECO:0000256" key="2">
    <source>
        <dbReference type="ARBA" id="ARBA00022801"/>
    </source>
</evidence>
<comment type="catalytic activity">
    <reaction evidence="11">
        <text>1-octadecanoyl-2-(5Z,8Z,11Z,14Z-eicosatetraenoyl)-sn-glycerol + H2O = 2-(5Z,8Z,11Z,14Z-eicosatetraenoyl)-glycerol + octadecanoate + H(+)</text>
        <dbReference type="Rhea" id="RHEA:38507"/>
        <dbReference type="ChEBI" id="CHEBI:15377"/>
        <dbReference type="ChEBI" id="CHEBI:15378"/>
        <dbReference type="ChEBI" id="CHEBI:25629"/>
        <dbReference type="ChEBI" id="CHEBI:52392"/>
        <dbReference type="ChEBI" id="CHEBI:75728"/>
    </reaction>
</comment>
<evidence type="ECO:0000313" key="13">
    <source>
        <dbReference type="EMBL" id="LAB71129.1"/>
    </source>
</evidence>
<evidence type="ECO:0000256" key="10">
    <source>
        <dbReference type="ARBA" id="ARBA00048513"/>
    </source>
</evidence>
<protein>
    <recommendedName>
        <fullName evidence="7">sn-1-specific diacylglycerol lipase ABHD11</fullName>
        <ecNumber evidence="3">3.1.1.116</ecNumber>
    </recommendedName>
    <alternativeName>
        <fullName evidence="4">Alpha/beta hydrolase domain-containing protein 11</fullName>
    </alternativeName>
</protein>
<evidence type="ECO:0000256" key="3">
    <source>
        <dbReference type="ARBA" id="ARBA00026104"/>
    </source>
</evidence>
<comment type="catalytic activity">
    <reaction evidence="9">
        <text>1,2-didecanoylglycerol + H2O = decanoylglycerol + decanoate + H(+)</text>
        <dbReference type="Rhea" id="RHEA:48596"/>
        <dbReference type="ChEBI" id="CHEBI:11152"/>
        <dbReference type="ChEBI" id="CHEBI:15377"/>
        <dbReference type="ChEBI" id="CHEBI:15378"/>
        <dbReference type="ChEBI" id="CHEBI:27689"/>
        <dbReference type="ChEBI" id="CHEBI:90605"/>
    </reaction>
</comment>
<sequence length="299" mass="33139">MLKRLLVWPTSGSCIKTRLTSSSSSSTRNNENLSLSYDKFEGDSRAPLLIFHGLLGNRSNWKSIAKALNKTTNRTIFTVDCRNHGLSPHSPNMTYPLMGEDVVGFLEQHNIPEALLMGHSMGGRAVMATALNKPDVVSQLLVVDISPYGTSESISTLPRFVEMMRRINLPPTLSIVEARKLVDTTLQPVVPSLATRQFLLTNLYKESSGEFGWRANLEAITRTFNPHICVFPVAECGPLYDGPTTFIGGALSDYIRRSEHDAIKSLFPKANFHYIDGAGHWLHADKPKEFIDLVAPIIS</sequence>
<evidence type="ECO:0000256" key="6">
    <source>
        <dbReference type="ARBA" id="ARBA00043742"/>
    </source>
</evidence>
<dbReference type="EC" id="3.1.1.116" evidence="3"/>
<evidence type="ECO:0000256" key="9">
    <source>
        <dbReference type="ARBA" id="ARBA00048504"/>
    </source>
</evidence>
<evidence type="ECO:0000256" key="4">
    <source>
        <dbReference type="ARBA" id="ARBA00042703"/>
    </source>
</evidence>
<evidence type="ECO:0000259" key="12">
    <source>
        <dbReference type="Pfam" id="PF00561"/>
    </source>
</evidence>
<accession>A0A2P2IAU0</accession>
<comment type="catalytic activity">
    <reaction evidence="10">
        <text>1-octadecanoyl-2-(9Z-octadecenoyl)-sn-glycerol + H2O = 2-(9Z-octadecenoyl)-glycerol + octadecanoate + H(+)</text>
        <dbReference type="Rhea" id="RHEA:77103"/>
        <dbReference type="ChEBI" id="CHEBI:15377"/>
        <dbReference type="ChEBI" id="CHEBI:15378"/>
        <dbReference type="ChEBI" id="CHEBI:25629"/>
        <dbReference type="ChEBI" id="CHEBI:73990"/>
        <dbReference type="ChEBI" id="CHEBI:75468"/>
    </reaction>
</comment>
<proteinExistence type="evidence at transcript level"/>
<keyword evidence="2" id="KW-0378">Hydrolase</keyword>
<organism evidence="13">
    <name type="scientific">Hirondellea gigas</name>
    <dbReference type="NCBI Taxonomy" id="1518452"/>
    <lineage>
        <taxon>Eukaryota</taxon>
        <taxon>Metazoa</taxon>
        <taxon>Ecdysozoa</taxon>
        <taxon>Arthropoda</taxon>
        <taxon>Crustacea</taxon>
        <taxon>Multicrustacea</taxon>
        <taxon>Malacostraca</taxon>
        <taxon>Eumalacostraca</taxon>
        <taxon>Peracarida</taxon>
        <taxon>Amphipoda</taxon>
        <taxon>Amphilochidea</taxon>
        <taxon>Lysianassida</taxon>
        <taxon>Lysianassidira</taxon>
        <taxon>Lysianassoidea</taxon>
        <taxon>Lysianassidae</taxon>
        <taxon>Hirondellea</taxon>
    </lineage>
</organism>
<dbReference type="GO" id="GO:0052689">
    <property type="term" value="F:carboxylic ester hydrolase activity"/>
    <property type="evidence" value="ECO:0007669"/>
    <property type="project" value="TreeGrafter"/>
</dbReference>
<evidence type="ECO:0000256" key="11">
    <source>
        <dbReference type="ARBA" id="ARBA00048919"/>
    </source>
</evidence>
<dbReference type="EMBL" id="IACT01006224">
    <property type="protein sequence ID" value="LAC25361.1"/>
    <property type="molecule type" value="mRNA"/>
</dbReference>
<dbReference type="PANTHER" id="PTHR46118:SF4">
    <property type="entry name" value="PROTEIN ABHD11"/>
    <property type="match status" value="1"/>
</dbReference>
<evidence type="ECO:0000256" key="5">
    <source>
        <dbReference type="ARBA" id="ARBA00043667"/>
    </source>
</evidence>
<evidence type="ECO:0000256" key="1">
    <source>
        <dbReference type="ARBA" id="ARBA00008645"/>
    </source>
</evidence>
<comment type="catalytic activity">
    <reaction evidence="6">
        <text>a 1,3-diacyl-sn-glycerol + H2O = a 1-acyl-sn-glycerol + a fatty acid + H(+)</text>
        <dbReference type="Rhea" id="RHEA:38503"/>
        <dbReference type="ChEBI" id="CHEBI:15377"/>
        <dbReference type="ChEBI" id="CHEBI:15378"/>
        <dbReference type="ChEBI" id="CHEBI:28868"/>
        <dbReference type="ChEBI" id="CHEBI:64683"/>
        <dbReference type="ChEBI" id="CHEBI:77272"/>
    </reaction>
</comment>
<reference evidence="13" key="2">
    <citation type="journal article" date="2018" name="Biosci. Biotechnol. Biochem.">
        <title>Polysaccharide hydrolase of the hadal zone amphipods Hirondellea gigas.</title>
        <authorList>
            <person name="Kobayashi H."/>
            <person name="Nagahama T."/>
            <person name="Arai W."/>
            <person name="Sasagawa Y."/>
            <person name="Umeda M."/>
            <person name="Hayashi T."/>
            <person name="Nikaido I."/>
            <person name="Watanabe H."/>
            <person name="Oguri K."/>
            <person name="Kitazato H."/>
            <person name="Fujioka K."/>
            <person name="Kido Y."/>
            <person name="Takami H."/>
        </authorList>
    </citation>
    <scope>NUCLEOTIDE SEQUENCE</scope>
    <source>
        <tissue evidence="13">Whole body</tissue>
    </source>
</reference>
<evidence type="ECO:0000256" key="7">
    <source>
        <dbReference type="ARBA" id="ARBA00044064"/>
    </source>
</evidence>
<dbReference type="InterPro" id="IPR000073">
    <property type="entry name" value="AB_hydrolase_1"/>
</dbReference>
<dbReference type="PANTHER" id="PTHR46118">
    <property type="entry name" value="PROTEIN ABHD11"/>
    <property type="match status" value="1"/>
</dbReference>
<evidence type="ECO:0000313" key="14">
    <source>
        <dbReference type="EMBL" id="LAC25361.1"/>
    </source>
</evidence>
<dbReference type="Pfam" id="PF00561">
    <property type="entry name" value="Abhydrolase_1"/>
    <property type="match status" value="1"/>
</dbReference>
<feature type="domain" description="AB hydrolase-1" evidence="12">
    <location>
        <begin position="47"/>
        <end position="287"/>
    </location>
</feature>
<dbReference type="Gene3D" id="3.40.50.1820">
    <property type="entry name" value="alpha/beta hydrolase"/>
    <property type="match status" value="1"/>
</dbReference>
<evidence type="ECO:0000256" key="8">
    <source>
        <dbReference type="ARBA" id="ARBA00048283"/>
    </source>
</evidence>
<name>A0A2P2IAU0_9CRUS</name>
<comment type="similarity">
    <text evidence="1">Belongs to the AB hydrolase superfamily.</text>
</comment>